<protein>
    <submittedName>
        <fullName evidence="4">Transposase</fullName>
    </submittedName>
</protein>
<keyword evidence="2" id="KW-0238">DNA-binding</keyword>
<organism evidence="4">
    <name type="scientific">hydrothermal vent metagenome</name>
    <dbReference type="NCBI Taxonomy" id="652676"/>
    <lineage>
        <taxon>unclassified sequences</taxon>
        <taxon>metagenomes</taxon>
        <taxon>ecological metagenomes</taxon>
    </lineage>
</organism>
<dbReference type="InterPro" id="IPR001207">
    <property type="entry name" value="Transposase_mutator"/>
</dbReference>
<dbReference type="PANTHER" id="PTHR33217">
    <property type="entry name" value="TRANSPOSASE FOR INSERTION SEQUENCE ELEMENT IS1081"/>
    <property type="match status" value="1"/>
</dbReference>
<dbReference type="GO" id="GO:0003677">
    <property type="term" value="F:DNA binding"/>
    <property type="evidence" value="ECO:0007669"/>
    <property type="project" value="UniProtKB-KW"/>
</dbReference>
<dbReference type="PANTHER" id="PTHR33217:SF5">
    <property type="entry name" value="MUTATOR FAMILY TRANSPOSASE"/>
    <property type="match status" value="1"/>
</dbReference>
<evidence type="ECO:0000256" key="3">
    <source>
        <dbReference type="ARBA" id="ARBA00023172"/>
    </source>
</evidence>
<accession>A0A3B0XUA7</accession>
<evidence type="ECO:0000256" key="1">
    <source>
        <dbReference type="ARBA" id="ARBA00022578"/>
    </source>
</evidence>
<dbReference type="GO" id="GO:0006313">
    <property type="term" value="P:DNA transposition"/>
    <property type="evidence" value="ECO:0007669"/>
    <property type="project" value="InterPro"/>
</dbReference>
<name>A0A3B0XUA7_9ZZZZ</name>
<dbReference type="GO" id="GO:0004803">
    <property type="term" value="F:transposase activity"/>
    <property type="evidence" value="ECO:0007669"/>
    <property type="project" value="InterPro"/>
</dbReference>
<gene>
    <name evidence="4" type="ORF">MNBD_GAMMA12-1802</name>
</gene>
<keyword evidence="1" id="KW-0815">Transposition</keyword>
<proteinExistence type="predicted"/>
<dbReference type="AlphaFoldDB" id="A0A3B0XUA7"/>
<sequence>MKKEDLKELAQAAAKNIKSEADLNELKQMLTKMTLETVLNAELDEHLGYSKHEKSNTNNSRNGYSTKMLQTEEGQFELETPRDRNGDFEPQLVKKNQRRFVSMSDKILFLYAQGLSTREVSHTLKEMYDTDVSASLVSKVTNAVIDEVIDWQARPLDSVYPIIYLDCIVLKIRQDKQVINKAVYLALGVNMEGHKEAIRHVAV</sequence>
<keyword evidence="3" id="KW-0233">DNA recombination</keyword>
<dbReference type="EMBL" id="UOFL01000033">
    <property type="protein sequence ID" value="VAW71868.1"/>
    <property type="molecule type" value="Genomic_DNA"/>
</dbReference>
<evidence type="ECO:0000256" key="2">
    <source>
        <dbReference type="ARBA" id="ARBA00023125"/>
    </source>
</evidence>
<evidence type="ECO:0000313" key="4">
    <source>
        <dbReference type="EMBL" id="VAW71868.1"/>
    </source>
</evidence>
<dbReference type="Pfam" id="PF00872">
    <property type="entry name" value="Transposase_mut"/>
    <property type="match status" value="1"/>
</dbReference>
<reference evidence="4" key="1">
    <citation type="submission" date="2018-06" db="EMBL/GenBank/DDBJ databases">
        <authorList>
            <person name="Zhirakovskaya E."/>
        </authorList>
    </citation>
    <scope>NUCLEOTIDE SEQUENCE</scope>
</reference>